<evidence type="ECO:0000313" key="10">
    <source>
        <dbReference type="Proteomes" id="UP000177583"/>
    </source>
</evidence>
<dbReference type="InterPro" id="IPR004776">
    <property type="entry name" value="Mem_transp_PIN-like"/>
</dbReference>
<evidence type="ECO:0008006" key="11">
    <source>
        <dbReference type="Google" id="ProtNLM"/>
    </source>
</evidence>
<feature type="transmembrane region" description="Helical" evidence="8">
    <location>
        <begin position="289"/>
        <end position="310"/>
    </location>
</feature>
<feature type="transmembrane region" description="Helical" evidence="8">
    <location>
        <begin position="6"/>
        <end position="24"/>
    </location>
</feature>
<keyword evidence="7 8" id="KW-0472">Membrane</keyword>
<dbReference type="GO" id="GO:0055085">
    <property type="term" value="P:transmembrane transport"/>
    <property type="evidence" value="ECO:0007669"/>
    <property type="project" value="InterPro"/>
</dbReference>
<gene>
    <name evidence="9" type="ORF">A2557_08095</name>
</gene>
<accession>A0A1F6H3M4</accession>
<keyword evidence="6 8" id="KW-1133">Transmembrane helix</keyword>
<organism evidence="9 10">
    <name type="scientific">Candidatus Lambdaproteobacteria bacterium RIFOXYD2_FULL_56_26</name>
    <dbReference type="NCBI Taxonomy" id="1817773"/>
    <lineage>
        <taxon>Bacteria</taxon>
        <taxon>Pseudomonadati</taxon>
        <taxon>Pseudomonadota</taxon>
        <taxon>Candidatus Lambdaproteobacteria</taxon>
    </lineage>
</organism>
<dbReference type="PANTHER" id="PTHR36838:SF4">
    <property type="entry name" value="AUXIN EFFLUX CARRIER FAMILY PROTEIN"/>
    <property type="match status" value="1"/>
</dbReference>
<feature type="transmembrane region" description="Helical" evidence="8">
    <location>
        <begin position="99"/>
        <end position="119"/>
    </location>
</feature>
<protein>
    <recommendedName>
        <fullName evidence="11">Transporter</fullName>
    </recommendedName>
</protein>
<evidence type="ECO:0000256" key="4">
    <source>
        <dbReference type="ARBA" id="ARBA00022475"/>
    </source>
</evidence>
<dbReference type="GO" id="GO:0005886">
    <property type="term" value="C:plasma membrane"/>
    <property type="evidence" value="ECO:0007669"/>
    <property type="project" value="UniProtKB-SubCell"/>
</dbReference>
<dbReference type="PANTHER" id="PTHR36838">
    <property type="entry name" value="AUXIN EFFLUX CARRIER FAMILY PROTEIN"/>
    <property type="match status" value="1"/>
</dbReference>
<evidence type="ECO:0000256" key="7">
    <source>
        <dbReference type="ARBA" id="ARBA00023136"/>
    </source>
</evidence>
<dbReference type="Pfam" id="PF03547">
    <property type="entry name" value="Mem_trans"/>
    <property type="match status" value="1"/>
</dbReference>
<evidence type="ECO:0000256" key="5">
    <source>
        <dbReference type="ARBA" id="ARBA00022692"/>
    </source>
</evidence>
<feature type="transmembrane region" description="Helical" evidence="8">
    <location>
        <begin position="64"/>
        <end position="87"/>
    </location>
</feature>
<proteinExistence type="inferred from homology"/>
<feature type="transmembrane region" description="Helical" evidence="8">
    <location>
        <begin position="36"/>
        <end position="52"/>
    </location>
</feature>
<feature type="transmembrane region" description="Helical" evidence="8">
    <location>
        <begin position="201"/>
        <end position="222"/>
    </location>
</feature>
<feature type="transmembrane region" description="Helical" evidence="8">
    <location>
        <begin position="260"/>
        <end position="277"/>
    </location>
</feature>
<dbReference type="AlphaFoldDB" id="A0A1F6H3M4"/>
<evidence type="ECO:0000256" key="8">
    <source>
        <dbReference type="SAM" id="Phobius"/>
    </source>
</evidence>
<name>A0A1F6H3M4_9PROT</name>
<feature type="transmembrane region" description="Helical" evidence="8">
    <location>
        <begin position="174"/>
        <end position="195"/>
    </location>
</feature>
<evidence type="ECO:0000256" key="6">
    <source>
        <dbReference type="ARBA" id="ARBA00022989"/>
    </source>
</evidence>
<dbReference type="Proteomes" id="UP000177583">
    <property type="component" value="Unassembled WGS sequence"/>
</dbReference>
<keyword evidence="4" id="KW-1003">Cell membrane</keyword>
<keyword evidence="3" id="KW-0813">Transport</keyword>
<evidence type="ECO:0000256" key="2">
    <source>
        <dbReference type="ARBA" id="ARBA00010145"/>
    </source>
</evidence>
<keyword evidence="5 8" id="KW-0812">Transmembrane</keyword>
<evidence type="ECO:0000256" key="1">
    <source>
        <dbReference type="ARBA" id="ARBA00004651"/>
    </source>
</evidence>
<evidence type="ECO:0000256" key="3">
    <source>
        <dbReference type="ARBA" id="ARBA00022448"/>
    </source>
</evidence>
<dbReference type="Gene3D" id="1.20.1530.20">
    <property type="match status" value="1"/>
</dbReference>
<comment type="subcellular location">
    <subcellularLocation>
        <location evidence="1">Cell membrane</location>
        <topology evidence="1">Multi-pass membrane protein</topology>
    </subcellularLocation>
</comment>
<comment type="caution">
    <text evidence="9">The sequence shown here is derived from an EMBL/GenBank/DDBJ whole genome shotgun (WGS) entry which is preliminary data.</text>
</comment>
<feature type="transmembrane region" description="Helical" evidence="8">
    <location>
        <begin position="234"/>
        <end position="254"/>
    </location>
</feature>
<dbReference type="EMBL" id="MFNF01000001">
    <property type="protein sequence ID" value="OGH04926.1"/>
    <property type="molecule type" value="Genomic_DNA"/>
</dbReference>
<evidence type="ECO:0000313" key="9">
    <source>
        <dbReference type="EMBL" id="OGH04926.1"/>
    </source>
</evidence>
<reference evidence="9 10" key="1">
    <citation type="journal article" date="2016" name="Nat. Commun.">
        <title>Thousands of microbial genomes shed light on interconnected biogeochemical processes in an aquifer system.</title>
        <authorList>
            <person name="Anantharaman K."/>
            <person name="Brown C.T."/>
            <person name="Hug L.A."/>
            <person name="Sharon I."/>
            <person name="Castelle C.J."/>
            <person name="Probst A.J."/>
            <person name="Thomas B.C."/>
            <person name="Singh A."/>
            <person name="Wilkins M.J."/>
            <person name="Karaoz U."/>
            <person name="Brodie E.L."/>
            <person name="Williams K.H."/>
            <person name="Hubbard S.S."/>
            <person name="Banfield J.F."/>
        </authorList>
    </citation>
    <scope>NUCLEOTIDE SEQUENCE [LARGE SCALE GENOMIC DNA]</scope>
</reference>
<sequence length="315" mass="33410">MGPIAIVAPIFLLIGLGMLARRLGILDDPTVKKTNALLYWLCLPALLFFKTYRLPFGVPDVGPALGALVLGSLASVVLGFVLSWGINLTPPGRAAFLQAGFRGNLAFVGLPVALFYLRSTGQDTAGAEGKIYLLLAPGIIFYNLFGVVILMSAQLRFQAKAWGRMGLELGKNPLVLSILAGLLYQKTGLGLWDFLDRTLETLSGAVLPLALIGVGASAKLLGFSSYRLPEVVAALTKVTLTPLLGFGFALWLGLGGMETRILVILMMAPTAPAAFILSQQLKADAELTAKVLVLSVLFSLGAYGIALGLLEQWPL</sequence>
<dbReference type="InterPro" id="IPR038770">
    <property type="entry name" value="Na+/solute_symporter_sf"/>
</dbReference>
<comment type="similarity">
    <text evidence="2">Belongs to the auxin efflux carrier (TC 2.A.69) family.</text>
</comment>
<feature type="transmembrane region" description="Helical" evidence="8">
    <location>
        <begin position="131"/>
        <end position="153"/>
    </location>
</feature>